<dbReference type="PANTHER" id="PTHR36449">
    <property type="entry name" value="ACETYLTRANSFERASE-RELATED"/>
    <property type="match status" value="1"/>
</dbReference>
<dbReference type="Proteomes" id="UP000309885">
    <property type="component" value="Unassembled WGS sequence"/>
</dbReference>
<keyword evidence="2" id="KW-0012">Acyltransferase</keyword>
<evidence type="ECO:0000256" key="2">
    <source>
        <dbReference type="ARBA" id="ARBA00023315"/>
    </source>
</evidence>
<dbReference type="RefSeq" id="WP_138131737.1">
    <property type="nucleotide sequence ID" value="NZ_VBWO01000014.1"/>
</dbReference>
<keyword evidence="1 3" id="KW-0808">Transferase</keyword>
<dbReference type="PANTHER" id="PTHR36449:SF1">
    <property type="entry name" value="ACETYLTRANSFERASE"/>
    <property type="match status" value="1"/>
</dbReference>
<dbReference type="EMBL" id="VBWO01000014">
    <property type="protein sequence ID" value="TLF37565.1"/>
    <property type="molecule type" value="Genomic_DNA"/>
</dbReference>
<gene>
    <name evidence="3" type="ORF">FEI15_12860</name>
</gene>
<evidence type="ECO:0000313" key="3">
    <source>
        <dbReference type="EMBL" id="TLF37565.1"/>
    </source>
</evidence>
<accession>A0A5R8LK80</accession>
<dbReference type="AlphaFoldDB" id="A0A5R8LK80"/>
<name>A0A5R8LK80_LACZE</name>
<organism evidence="3 4">
    <name type="scientific">Lacticaseibacillus zeae</name>
    <name type="common">Lactobacillus zeae</name>
    <dbReference type="NCBI Taxonomy" id="57037"/>
    <lineage>
        <taxon>Bacteria</taxon>
        <taxon>Bacillati</taxon>
        <taxon>Bacillota</taxon>
        <taxon>Bacilli</taxon>
        <taxon>Lactobacillales</taxon>
        <taxon>Lactobacillaceae</taxon>
        <taxon>Lacticaseibacillus</taxon>
    </lineage>
</organism>
<sequence>MALDLVSLNGIIKKYPEEQVRESLSSFTSINKDVENFLHERCIEFEKISLARTTLVFSSYRGRSVLVGYFSISSKPLTISKKNWRGLSKSVQRKLMPMGYRTEQENYAVSSILLGQLGLNFQYHDIHLITGAELLSLAYKTIKVANEVVGGLVLYVEVDDEPHLREFYTNNGFSQLVMKRPENSNNGHTHPYLTANGQHLFTKKISDL</sequence>
<protein>
    <submittedName>
        <fullName evidence="3">GNAT family acetyltransferase</fullName>
    </submittedName>
</protein>
<evidence type="ECO:0000256" key="1">
    <source>
        <dbReference type="ARBA" id="ARBA00022679"/>
    </source>
</evidence>
<comment type="caution">
    <text evidence="3">The sequence shown here is derived from an EMBL/GenBank/DDBJ whole genome shotgun (WGS) entry which is preliminary data.</text>
</comment>
<reference evidence="3 4" key="1">
    <citation type="submission" date="2019-05" db="EMBL/GenBank/DDBJ databases">
        <title>Genome-based reclassification of Lactobacillus casei as Lactobacillus casei subsp. casei. subsp.nov., description of Lactobacillus casei subsp. zeae subsp. nov., and emended description of Lactobacillus casei.</title>
        <authorList>
            <person name="Huang C.-H."/>
        </authorList>
    </citation>
    <scope>NUCLEOTIDE SEQUENCE [LARGE SCALE GENOMIC DNA]</scope>
    <source>
        <strain evidence="3 4">CRBIP24.44</strain>
    </source>
</reference>
<evidence type="ECO:0000313" key="4">
    <source>
        <dbReference type="Proteomes" id="UP000309885"/>
    </source>
</evidence>
<proteinExistence type="predicted"/>
<dbReference type="GO" id="GO:0016746">
    <property type="term" value="F:acyltransferase activity"/>
    <property type="evidence" value="ECO:0007669"/>
    <property type="project" value="UniProtKB-KW"/>
</dbReference>
<dbReference type="Gene3D" id="3.40.630.30">
    <property type="match status" value="1"/>
</dbReference>